<name>A0A917TYN5_9BACI</name>
<evidence type="ECO:0000313" key="4">
    <source>
        <dbReference type="Proteomes" id="UP000618460"/>
    </source>
</evidence>
<evidence type="ECO:0000313" key="3">
    <source>
        <dbReference type="EMBL" id="GGM42999.1"/>
    </source>
</evidence>
<dbReference type="InterPro" id="IPR053150">
    <property type="entry name" value="Teicoplanin_resist-assoc"/>
</dbReference>
<feature type="transmembrane region" description="Helical" evidence="1">
    <location>
        <begin position="74"/>
        <end position="91"/>
    </location>
</feature>
<dbReference type="OrthoDB" id="4822551at2"/>
<evidence type="ECO:0000259" key="2">
    <source>
        <dbReference type="Pfam" id="PF04892"/>
    </source>
</evidence>
<feature type="domain" description="VanZ-like" evidence="2">
    <location>
        <begin position="13"/>
        <end position="144"/>
    </location>
</feature>
<feature type="transmembrane region" description="Helical" evidence="1">
    <location>
        <begin position="7"/>
        <end position="27"/>
    </location>
</feature>
<sequence length="153" mass="17450">MKKIIKVVFSISFIFYILALVFLMFLGRGGVFANLSLLEYIRVSSNIVPFKTISTYVQAIFDGSMNMDIPIKNLAGNLLMFLPMGIYLPFFIKRISKVSVFITSMIAILFSLEFIQVISRRGSFDIDDFILNILGALIGFCIWRTRIVQKILN</sequence>
<keyword evidence="1" id="KW-0472">Membrane</keyword>
<feature type="transmembrane region" description="Helical" evidence="1">
    <location>
        <begin position="98"/>
        <end position="117"/>
    </location>
</feature>
<dbReference type="Proteomes" id="UP000618460">
    <property type="component" value="Unassembled WGS sequence"/>
</dbReference>
<keyword evidence="4" id="KW-1185">Reference proteome</keyword>
<dbReference type="PANTHER" id="PTHR36834">
    <property type="entry name" value="MEMBRANE PROTEIN-RELATED"/>
    <property type="match status" value="1"/>
</dbReference>
<dbReference type="Pfam" id="PF04892">
    <property type="entry name" value="VanZ"/>
    <property type="match status" value="1"/>
</dbReference>
<proteinExistence type="predicted"/>
<reference evidence="3" key="2">
    <citation type="submission" date="2020-09" db="EMBL/GenBank/DDBJ databases">
        <authorList>
            <person name="Sun Q."/>
            <person name="Zhou Y."/>
        </authorList>
    </citation>
    <scope>NUCLEOTIDE SEQUENCE</scope>
    <source>
        <strain evidence="3">CGMCC 1.6333</strain>
    </source>
</reference>
<dbReference type="RefSeq" id="WP_117157223.1">
    <property type="nucleotide sequence ID" value="NZ_BMLG01000032.1"/>
</dbReference>
<evidence type="ECO:0000256" key="1">
    <source>
        <dbReference type="SAM" id="Phobius"/>
    </source>
</evidence>
<dbReference type="AlphaFoldDB" id="A0A917TYN5"/>
<dbReference type="EMBL" id="BMLG01000032">
    <property type="protein sequence ID" value="GGM42999.1"/>
    <property type="molecule type" value="Genomic_DNA"/>
</dbReference>
<protein>
    <recommendedName>
        <fullName evidence="2">VanZ-like domain-containing protein</fullName>
    </recommendedName>
</protein>
<reference evidence="3" key="1">
    <citation type="journal article" date="2014" name="Int. J. Syst. Evol. Microbiol.">
        <title>Complete genome sequence of Corynebacterium casei LMG S-19264T (=DSM 44701T), isolated from a smear-ripened cheese.</title>
        <authorList>
            <consortium name="US DOE Joint Genome Institute (JGI-PGF)"/>
            <person name="Walter F."/>
            <person name="Albersmeier A."/>
            <person name="Kalinowski J."/>
            <person name="Ruckert C."/>
        </authorList>
    </citation>
    <scope>NUCLEOTIDE SEQUENCE</scope>
    <source>
        <strain evidence="3">CGMCC 1.6333</strain>
    </source>
</reference>
<keyword evidence="1" id="KW-0812">Transmembrane</keyword>
<gene>
    <name evidence="3" type="ORF">GCM10011351_31220</name>
</gene>
<feature type="transmembrane region" description="Helical" evidence="1">
    <location>
        <begin position="129"/>
        <end position="147"/>
    </location>
</feature>
<comment type="caution">
    <text evidence="3">The sequence shown here is derived from an EMBL/GenBank/DDBJ whole genome shotgun (WGS) entry which is preliminary data.</text>
</comment>
<dbReference type="PANTHER" id="PTHR36834:SF2">
    <property type="entry name" value="MEMBRANE PROTEIN"/>
    <property type="match status" value="1"/>
</dbReference>
<organism evidence="3 4">
    <name type="scientific">Paraliobacillus quinghaiensis</name>
    <dbReference type="NCBI Taxonomy" id="470815"/>
    <lineage>
        <taxon>Bacteria</taxon>
        <taxon>Bacillati</taxon>
        <taxon>Bacillota</taxon>
        <taxon>Bacilli</taxon>
        <taxon>Bacillales</taxon>
        <taxon>Bacillaceae</taxon>
        <taxon>Paraliobacillus</taxon>
    </lineage>
</organism>
<accession>A0A917TYN5</accession>
<keyword evidence="1" id="KW-1133">Transmembrane helix</keyword>
<dbReference type="InterPro" id="IPR006976">
    <property type="entry name" value="VanZ-like"/>
</dbReference>